<dbReference type="EMBL" id="UETC01000024">
    <property type="protein sequence ID" value="SSA51740.1"/>
    <property type="molecule type" value="Genomic_DNA"/>
</dbReference>
<organism evidence="3 5">
    <name type="scientific">Jannaschia seohaensis</name>
    <dbReference type="NCBI Taxonomy" id="475081"/>
    <lineage>
        <taxon>Bacteria</taxon>
        <taxon>Pseudomonadati</taxon>
        <taxon>Pseudomonadota</taxon>
        <taxon>Alphaproteobacteria</taxon>
        <taxon>Rhodobacterales</taxon>
        <taxon>Roseobacteraceae</taxon>
        <taxon>Jannaschia</taxon>
    </lineage>
</organism>
<dbReference type="Proteomes" id="UP000245839">
    <property type="component" value="Unassembled WGS sequence"/>
</dbReference>
<evidence type="ECO:0000256" key="1">
    <source>
        <dbReference type="SAM" id="MobiDB-lite"/>
    </source>
</evidence>
<reference evidence="2 4" key="2">
    <citation type="submission" date="2018-03" db="EMBL/GenBank/DDBJ databases">
        <title>Genomic Encyclopedia of Archaeal and Bacterial Type Strains, Phase II (KMG-II): from individual species to whole genera.</title>
        <authorList>
            <person name="Goeker M."/>
        </authorList>
    </citation>
    <scope>NUCLEOTIDE SEQUENCE [LARGE SCALE GENOMIC DNA]</scope>
    <source>
        <strain evidence="2 4">DSM 25227</strain>
    </source>
</reference>
<evidence type="ECO:0000313" key="2">
    <source>
        <dbReference type="EMBL" id="PWJ10340.1"/>
    </source>
</evidence>
<reference evidence="3 5" key="1">
    <citation type="submission" date="2016-10" db="EMBL/GenBank/DDBJ databases">
        <authorList>
            <person name="Cai Z."/>
        </authorList>
    </citation>
    <scope>NUCLEOTIDE SEQUENCE [LARGE SCALE GENOMIC DNA]</scope>
    <source>
        <strain evidence="3 5">DSM 25227</strain>
    </source>
</reference>
<gene>
    <name evidence="2" type="ORF">BCF38_12419</name>
    <name evidence="3" type="ORF">SAMN05421539_12419</name>
</gene>
<dbReference type="AlphaFoldDB" id="A0A2Y9B5Q5"/>
<dbReference type="OrthoDB" id="9800971at2"/>
<dbReference type="InterPro" id="IPR018772">
    <property type="entry name" value="Transcription_activator_HlyU"/>
</dbReference>
<evidence type="ECO:0000313" key="5">
    <source>
        <dbReference type="Proteomes" id="UP000251571"/>
    </source>
</evidence>
<accession>A0A2Y9B5Q5</accession>
<sequence>MSWLSKIFGGAPSEPEPLPAEEYKGFAITPAPQKTSDGFRIAATIERDGKTHHMIRADTLRDHDGAVEATMLKAKQVIDQQGDRIFL</sequence>
<evidence type="ECO:0008006" key="6">
    <source>
        <dbReference type="Google" id="ProtNLM"/>
    </source>
</evidence>
<dbReference type="Pfam" id="PF10115">
    <property type="entry name" value="HlyU"/>
    <property type="match status" value="1"/>
</dbReference>
<dbReference type="Proteomes" id="UP000251571">
    <property type="component" value="Unassembled WGS sequence"/>
</dbReference>
<proteinExistence type="predicted"/>
<feature type="region of interest" description="Disordered" evidence="1">
    <location>
        <begin position="1"/>
        <end position="24"/>
    </location>
</feature>
<name>A0A2Y9B5Q5_9RHOB</name>
<dbReference type="EMBL" id="QGDJ01000024">
    <property type="protein sequence ID" value="PWJ10340.1"/>
    <property type="molecule type" value="Genomic_DNA"/>
</dbReference>
<keyword evidence="4" id="KW-1185">Reference proteome</keyword>
<evidence type="ECO:0000313" key="4">
    <source>
        <dbReference type="Proteomes" id="UP000245839"/>
    </source>
</evidence>
<dbReference type="RefSeq" id="WP_109566507.1">
    <property type="nucleotide sequence ID" value="NZ_QGDJ01000024.1"/>
</dbReference>
<evidence type="ECO:0000313" key="3">
    <source>
        <dbReference type="EMBL" id="SSA51740.1"/>
    </source>
</evidence>
<protein>
    <recommendedName>
        <fullName evidence="6">Transcriptional activator HlyU</fullName>
    </recommendedName>
</protein>